<organism evidence="3">
    <name type="scientific">Pseudomonas sp. MYb327</name>
    <dbReference type="NCBI Taxonomy" id="2745230"/>
    <lineage>
        <taxon>Bacteria</taxon>
        <taxon>Pseudomonadati</taxon>
        <taxon>Pseudomonadota</taxon>
        <taxon>Gammaproteobacteria</taxon>
        <taxon>Pseudomonadales</taxon>
        <taxon>Pseudomonadaceae</taxon>
        <taxon>Pseudomonas</taxon>
    </lineage>
</organism>
<reference evidence="3" key="1">
    <citation type="submission" date="2024-06" db="EMBL/GenBank/DDBJ databases">
        <title>The Caenorhabditis elegans bacterial microbiome influences microsporidia infection through nutrient limitation and inhibiting parasite invasion.</title>
        <authorList>
            <person name="Tamim El Jarkass H."/>
            <person name="Castelblanco S."/>
            <person name="Kaur M."/>
            <person name="Wan Y.C."/>
            <person name="Ellis A.E."/>
            <person name="Sheldon R.D."/>
            <person name="Lien E.C."/>
            <person name="Burton N.O."/>
            <person name="Wright G.D."/>
            <person name="Reinke A.W."/>
        </authorList>
    </citation>
    <scope>NUCLEOTIDE SEQUENCE</scope>
    <source>
        <strain evidence="3">MYb327</strain>
    </source>
</reference>
<protein>
    <submittedName>
        <fullName evidence="3">Uncharacterized protein</fullName>
    </submittedName>
</protein>
<name>A0AAU8E833_9PSED</name>
<dbReference type="AlphaFoldDB" id="A0AAU8E833"/>
<keyword evidence="1" id="KW-1133">Transmembrane helix</keyword>
<feature type="transmembrane region" description="Helical" evidence="1">
    <location>
        <begin position="114"/>
        <end position="136"/>
    </location>
</feature>
<feature type="signal peptide" evidence="2">
    <location>
        <begin position="1"/>
        <end position="20"/>
    </location>
</feature>
<dbReference type="EMBL" id="CP159258">
    <property type="protein sequence ID" value="XCG76554.1"/>
    <property type="molecule type" value="Genomic_DNA"/>
</dbReference>
<keyword evidence="1" id="KW-0472">Membrane</keyword>
<evidence type="ECO:0000256" key="2">
    <source>
        <dbReference type="SAM" id="SignalP"/>
    </source>
</evidence>
<dbReference type="RefSeq" id="WP_339552095.1">
    <property type="nucleotide sequence ID" value="NZ_CP159258.1"/>
</dbReference>
<keyword evidence="1" id="KW-0812">Transmembrane</keyword>
<feature type="chain" id="PRO_5043930406" evidence="2">
    <location>
        <begin position="21"/>
        <end position="194"/>
    </location>
</feature>
<evidence type="ECO:0000256" key="1">
    <source>
        <dbReference type="SAM" id="Phobius"/>
    </source>
</evidence>
<feature type="transmembrane region" description="Helical" evidence="1">
    <location>
        <begin position="174"/>
        <end position="193"/>
    </location>
</feature>
<gene>
    <name evidence="3" type="ORF">ABVN21_10930</name>
</gene>
<accession>A0AAU8E833</accession>
<keyword evidence="2" id="KW-0732">Signal</keyword>
<proteinExistence type="predicted"/>
<evidence type="ECO:0000313" key="3">
    <source>
        <dbReference type="EMBL" id="XCG76554.1"/>
    </source>
</evidence>
<sequence>MKISTVCALGSLLVSVAATASGVIPVLELDFTRSAIETLKKRGIDDACIVAAPNPDQFTYCREGSTTLWQYQALDLAQHAKIQNGEKLPATELGRITIAQVDSVACEDEHSPPLISAAITRGLVLGLIALLLLIALRYTYRAIMHGFEDQPELPDPRLQRFDETLSARNSTAKALFTFGIAAAVAFVYFGYLMH</sequence>